<dbReference type="PANTHER" id="PTHR32089">
    <property type="entry name" value="METHYL-ACCEPTING CHEMOTAXIS PROTEIN MCPB"/>
    <property type="match status" value="1"/>
</dbReference>
<dbReference type="Gene3D" id="6.10.340.10">
    <property type="match status" value="1"/>
</dbReference>
<dbReference type="CDD" id="cd11386">
    <property type="entry name" value="MCP_signal"/>
    <property type="match status" value="1"/>
</dbReference>
<keyword evidence="3 7" id="KW-0472">Membrane</keyword>
<evidence type="ECO:0000256" key="3">
    <source>
        <dbReference type="ARBA" id="ARBA00023136"/>
    </source>
</evidence>
<evidence type="ECO:0000256" key="6">
    <source>
        <dbReference type="PROSITE-ProRule" id="PRU00284"/>
    </source>
</evidence>
<dbReference type="Pfam" id="PF00015">
    <property type="entry name" value="MCPsignal"/>
    <property type="match status" value="1"/>
</dbReference>
<sequence>MRFTVKTKMITVFAIIFLMIGGLSFTDMTRMGVLKDTSSDMATNWMIGVQVMDEIHYNSEHILTLFYQKKLEPDTKKHEPFDTEIANSMTRIDKLLENYKGSLSGDDDTTQFDELNKNWDAFKAAFVTNKQIAADPTKAKDAAASQQAMSVAFDTAQKSMAEMVVFNQEGGKQADLDNIQLYEKSLKTSTIVLGVIIVFMIFTCYMLVRNISAPVRRTSQVLTRIANGDLTVEPIVLKNKDEIGDLADSVNQMADHLRYSVQQMLQAAGSVATSSQQLFASSEQNTSASQHVAAAVQEVANGADTQAQNAMECGTAMEEMTIGIQRIAETTSDVSGLSVTAAQIAEEGTHSMERVVHKMQAVSHSVDAANKVIQELEKHSQNIGQISTLIGNIASQTNLLALNAAIEAARAGESGRGFAVVAGEVRKLAAQTDDSVRDISELISNMQRDALRAAGVMNAGLLEVQEGLKEVGSAETAFGQIVAASQEVAGKIQEAAAAAQQMAASSEQVAATVANVGSVAQMTSGTAQSAAAATEEQLASTEEITSSARNLASIAQDLHQVVTKFRIS</sequence>
<accession>A0ABX1ZMZ5</accession>
<comment type="similarity">
    <text evidence="5">Belongs to the methyl-accepting chemotaxis (MCP) protein family.</text>
</comment>
<evidence type="ECO:0000259" key="9">
    <source>
        <dbReference type="PROSITE" id="PS50885"/>
    </source>
</evidence>
<dbReference type="PROSITE" id="PS50111">
    <property type="entry name" value="CHEMOTAXIS_TRANSDUC_2"/>
    <property type="match status" value="1"/>
</dbReference>
<gene>
    <name evidence="10" type="ORF">GC097_15715</name>
</gene>
<dbReference type="SMART" id="SM00304">
    <property type="entry name" value="HAMP"/>
    <property type="match status" value="1"/>
</dbReference>
<dbReference type="PANTHER" id="PTHR32089:SF112">
    <property type="entry name" value="LYSOZYME-LIKE PROTEIN-RELATED"/>
    <property type="match status" value="1"/>
</dbReference>
<comment type="subcellular location">
    <subcellularLocation>
        <location evidence="1">Cell membrane</location>
    </subcellularLocation>
</comment>
<dbReference type="InterPro" id="IPR024478">
    <property type="entry name" value="HlyB_4HB_MCP"/>
</dbReference>
<keyword evidence="2" id="KW-1003">Cell membrane</keyword>
<dbReference type="Proteomes" id="UP000618579">
    <property type="component" value="Unassembled WGS sequence"/>
</dbReference>
<dbReference type="Pfam" id="PF00672">
    <property type="entry name" value="HAMP"/>
    <property type="match status" value="1"/>
</dbReference>
<keyword evidence="11" id="KW-1185">Reference proteome</keyword>
<dbReference type="SUPFAM" id="SSF58104">
    <property type="entry name" value="Methyl-accepting chemotaxis protein (MCP) signaling domain"/>
    <property type="match status" value="1"/>
</dbReference>
<dbReference type="CDD" id="cd06225">
    <property type="entry name" value="HAMP"/>
    <property type="match status" value="1"/>
</dbReference>
<evidence type="ECO:0000313" key="10">
    <source>
        <dbReference type="EMBL" id="NOV01464.1"/>
    </source>
</evidence>
<evidence type="ECO:0000256" key="7">
    <source>
        <dbReference type="SAM" id="Phobius"/>
    </source>
</evidence>
<keyword evidence="7" id="KW-0812">Transmembrane</keyword>
<evidence type="ECO:0000256" key="4">
    <source>
        <dbReference type="ARBA" id="ARBA00023224"/>
    </source>
</evidence>
<feature type="transmembrane region" description="Helical" evidence="7">
    <location>
        <begin position="190"/>
        <end position="208"/>
    </location>
</feature>
<dbReference type="PROSITE" id="PS50885">
    <property type="entry name" value="HAMP"/>
    <property type="match status" value="1"/>
</dbReference>
<evidence type="ECO:0000313" key="11">
    <source>
        <dbReference type="Proteomes" id="UP000618579"/>
    </source>
</evidence>
<evidence type="ECO:0000259" key="8">
    <source>
        <dbReference type="PROSITE" id="PS50111"/>
    </source>
</evidence>
<evidence type="ECO:0000256" key="5">
    <source>
        <dbReference type="ARBA" id="ARBA00029447"/>
    </source>
</evidence>
<reference evidence="10 11" key="1">
    <citation type="submission" date="2019-10" db="EMBL/GenBank/DDBJ databases">
        <title>Description of Paenibacillus pedi sp. nov.</title>
        <authorList>
            <person name="Carlier A."/>
            <person name="Qi S."/>
        </authorList>
    </citation>
    <scope>NUCLEOTIDE SEQUENCE [LARGE SCALE GENOMIC DNA]</scope>
    <source>
        <strain evidence="10 11">LMG 31457</strain>
    </source>
</reference>
<dbReference type="Pfam" id="PF12729">
    <property type="entry name" value="4HB_MCP_1"/>
    <property type="match status" value="1"/>
</dbReference>
<evidence type="ECO:0000256" key="1">
    <source>
        <dbReference type="ARBA" id="ARBA00004236"/>
    </source>
</evidence>
<feature type="domain" description="Methyl-accepting transducer" evidence="8">
    <location>
        <begin position="281"/>
        <end position="517"/>
    </location>
</feature>
<feature type="domain" description="HAMP" evidence="9">
    <location>
        <begin position="209"/>
        <end position="262"/>
    </location>
</feature>
<dbReference type="InterPro" id="IPR004089">
    <property type="entry name" value="MCPsignal_dom"/>
</dbReference>
<keyword evidence="4 6" id="KW-0807">Transducer</keyword>
<name>A0ABX1ZMZ5_9BACL</name>
<dbReference type="RefSeq" id="WP_171684277.1">
    <property type="nucleotide sequence ID" value="NZ_WHNZ01000030.1"/>
</dbReference>
<keyword evidence="7" id="KW-1133">Transmembrane helix</keyword>
<comment type="caution">
    <text evidence="10">The sequence shown here is derived from an EMBL/GenBank/DDBJ whole genome shotgun (WGS) entry which is preliminary data.</text>
</comment>
<protein>
    <submittedName>
        <fullName evidence="10">HAMP domain-containing protein</fullName>
    </submittedName>
</protein>
<dbReference type="InterPro" id="IPR003660">
    <property type="entry name" value="HAMP_dom"/>
</dbReference>
<evidence type="ECO:0000256" key="2">
    <source>
        <dbReference type="ARBA" id="ARBA00022475"/>
    </source>
</evidence>
<dbReference type="EMBL" id="WHNZ01000030">
    <property type="protein sequence ID" value="NOV01464.1"/>
    <property type="molecule type" value="Genomic_DNA"/>
</dbReference>
<dbReference type="Gene3D" id="1.10.287.950">
    <property type="entry name" value="Methyl-accepting chemotaxis protein"/>
    <property type="match status" value="1"/>
</dbReference>
<dbReference type="SMART" id="SM00283">
    <property type="entry name" value="MA"/>
    <property type="match status" value="1"/>
</dbReference>
<organism evidence="10 11">
    <name type="scientific">Paenibacillus planticolens</name>
    <dbReference type="NCBI Taxonomy" id="2654976"/>
    <lineage>
        <taxon>Bacteria</taxon>
        <taxon>Bacillati</taxon>
        <taxon>Bacillota</taxon>
        <taxon>Bacilli</taxon>
        <taxon>Bacillales</taxon>
        <taxon>Paenibacillaceae</taxon>
        <taxon>Paenibacillus</taxon>
    </lineage>
</organism>
<proteinExistence type="inferred from homology"/>